<keyword evidence="2 6" id="KW-0963">Cytoplasm</keyword>
<dbReference type="GO" id="GO:0005840">
    <property type="term" value="C:ribosome"/>
    <property type="evidence" value="ECO:0007669"/>
    <property type="project" value="UniProtKB-KW"/>
</dbReference>
<dbReference type="CDD" id="cd02440">
    <property type="entry name" value="AdoMet_MTases"/>
    <property type="match status" value="1"/>
</dbReference>
<dbReference type="NCBIfam" id="TIGR00406">
    <property type="entry name" value="prmA"/>
    <property type="match status" value="1"/>
</dbReference>
<dbReference type="PANTHER" id="PTHR43648:SF1">
    <property type="entry name" value="ELECTRON TRANSFER FLAVOPROTEIN BETA SUBUNIT LYSINE METHYLTRANSFERASE"/>
    <property type="match status" value="1"/>
</dbReference>
<evidence type="ECO:0000256" key="1">
    <source>
        <dbReference type="ARBA" id="ARBA00009741"/>
    </source>
</evidence>
<feature type="binding site" evidence="6">
    <location>
        <position position="162"/>
    </location>
    <ligand>
        <name>S-adenosyl-L-methionine</name>
        <dbReference type="ChEBI" id="CHEBI:59789"/>
    </ligand>
</feature>
<evidence type="ECO:0000256" key="2">
    <source>
        <dbReference type="ARBA" id="ARBA00022490"/>
    </source>
</evidence>
<feature type="binding site" evidence="6">
    <location>
        <position position="183"/>
    </location>
    <ligand>
        <name>S-adenosyl-L-methionine</name>
        <dbReference type="ChEBI" id="CHEBI:59789"/>
    </ligand>
</feature>
<dbReference type="EC" id="2.1.1.-" evidence="6"/>
<organism evidence="7 8">
    <name type="scientific">Caloranaerobacter azorensis H53214</name>
    <dbReference type="NCBI Taxonomy" id="1156417"/>
    <lineage>
        <taxon>Bacteria</taxon>
        <taxon>Bacillati</taxon>
        <taxon>Bacillota</taxon>
        <taxon>Tissierellia</taxon>
        <taxon>Tissierellales</taxon>
        <taxon>Thermohalobacteraceae</taxon>
        <taxon>Caloranaerobacter</taxon>
    </lineage>
</organism>
<comment type="catalytic activity">
    <reaction evidence="6">
        <text>L-lysyl-[protein] + 3 S-adenosyl-L-methionine = N(6),N(6),N(6)-trimethyl-L-lysyl-[protein] + 3 S-adenosyl-L-homocysteine + 3 H(+)</text>
        <dbReference type="Rhea" id="RHEA:54192"/>
        <dbReference type="Rhea" id="RHEA-COMP:9752"/>
        <dbReference type="Rhea" id="RHEA-COMP:13826"/>
        <dbReference type="ChEBI" id="CHEBI:15378"/>
        <dbReference type="ChEBI" id="CHEBI:29969"/>
        <dbReference type="ChEBI" id="CHEBI:57856"/>
        <dbReference type="ChEBI" id="CHEBI:59789"/>
        <dbReference type="ChEBI" id="CHEBI:61961"/>
    </reaction>
</comment>
<dbReference type="GO" id="GO:0016279">
    <property type="term" value="F:protein-lysine N-methyltransferase activity"/>
    <property type="evidence" value="ECO:0007669"/>
    <property type="project" value="RHEA"/>
</dbReference>
<protein>
    <recommendedName>
        <fullName evidence="6">Ribosomal protein L11 methyltransferase</fullName>
        <shortName evidence="6">L11 Mtase</shortName>
        <ecNumber evidence="6">2.1.1.-</ecNumber>
    </recommendedName>
</protein>
<dbReference type="SUPFAM" id="SSF53335">
    <property type="entry name" value="S-adenosyl-L-methionine-dependent methyltransferases"/>
    <property type="match status" value="1"/>
</dbReference>
<keyword evidence="7" id="KW-0689">Ribosomal protein</keyword>
<dbReference type="HAMAP" id="MF_00735">
    <property type="entry name" value="Methyltr_PrmA"/>
    <property type="match status" value="1"/>
</dbReference>
<dbReference type="RefSeq" id="WP_035161480.1">
    <property type="nucleotide sequence ID" value="NZ_AZTB01000002.1"/>
</dbReference>
<keyword evidence="3 6" id="KW-0489">Methyltransferase</keyword>
<dbReference type="InterPro" id="IPR029063">
    <property type="entry name" value="SAM-dependent_MTases_sf"/>
</dbReference>
<dbReference type="InterPro" id="IPR004498">
    <property type="entry name" value="Ribosomal_PrmA_MeTrfase"/>
</dbReference>
<dbReference type="GO" id="GO:0032259">
    <property type="term" value="P:methylation"/>
    <property type="evidence" value="ECO:0007669"/>
    <property type="project" value="UniProtKB-KW"/>
</dbReference>
<comment type="similarity">
    <text evidence="1 6">Belongs to the methyltransferase superfamily. PrmA family.</text>
</comment>
<evidence type="ECO:0000256" key="4">
    <source>
        <dbReference type="ARBA" id="ARBA00022679"/>
    </source>
</evidence>
<keyword evidence="7" id="KW-0687">Ribonucleoprotein</keyword>
<proteinExistence type="inferred from homology"/>
<dbReference type="AlphaFoldDB" id="A0A096BKQ9"/>
<evidence type="ECO:0000256" key="3">
    <source>
        <dbReference type="ARBA" id="ARBA00022603"/>
    </source>
</evidence>
<dbReference type="GO" id="GO:0005737">
    <property type="term" value="C:cytoplasm"/>
    <property type="evidence" value="ECO:0007669"/>
    <property type="project" value="UniProtKB-SubCell"/>
</dbReference>
<name>A0A096BKQ9_9FIRM</name>
<dbReference type="InterPro" id="IPR050078">
    <property type="entry name" value="Ribosomal_L11_MeTrfase_PrmA"/>
</dbReference>
<keyword evidence="5 6" id="KW-0949">S-adenosyl-L-methionine</keyword>
<evidence type="ECO:0000313" key="7">
    <source>
        <dbReference type="EMBL" id="KGG81358.1"/>
    </source>
</evidence>
<sequence length="318" mass="35244">MKWIEVQIKTTTEAVEVVSNILYEAGVGGLVIEDPNDLIFQNKNEGDWDYIDPTLVEQNFEGVIVKGYLPESEDLIDKIELIKQNVEKIPQYNLDKGLGEVTTSEVYEKDWANSWKKYYKPKKIGEKIVVKPSWESYEKKSDDIVIELDPGMAFGTGTHETTIMCIKKLEKYVHQHDIVFDIGCGTGILSIAAAKLGAISTIGIDLDEVSVKVAKENVRKNGVANTVQIRKGNLLDVVDGKANVIVANIIAEVIIKLAEVVPKFLLEDGVFIASGIILDKIKDVKAALDKNGLEVIDEMKMGEWACLVSKFKEGSENA</sequence>
<dbReference type="PIRSF" id="PIRSF000401">
    <property type="entry name" value="RPL11_MTase"/>
    <property type="match status" value="1"/>
</dbReference>
<dbReference type="EMBL" id="AZTB01000002">
    <property type="protein sequence ID" value="KGG81358.1"/>
    <property type="molecule type" value="Genomic_DNA"/>
</dbReference>
<evidence type="ECO:0000256" key="5">
    <source>
        <dbReference type="ARBA" id="ARBA00022691"/>
    </source>
</evidence>
<comment type="caution">
    <text evidence="7">The sequence shown here is derived from an EMBL/GenBank/DDBJ whole genome shotgun (WGS) entry which is preliminary data.</text>
</comment>
<feature type="binding site" evidence="6">
    <location>
        <position position="248"/>
    </location>
    <ligand>
        <name>S-adenosyl-L-methionine</name>
        <dbReference type="ChEBI" id="CHEBI:59789"/>
    </ligand>
</feature>
<evidence type="ECO:0000313" key="8">
    <source>
        <dbReference type="Proteomes" id="UP000029622"/>
    </source>
</evidence>
<comment type="subcellular location">
    <subcellularLocation>
        <location evidence="6">Cytoplasm</location>
    </subcellularLocation>
</comment>
<gene>
    <name evidence="6" type="primary">prmA</name>
    <name evidence="7" type="ORF">Y919_00995</name>
</gene>
<dbReference type="STRING" id="1156417.Y919_00995"/>
<comment type="function">
    <text evidence="6">Methylates ribosomal protein L11.</text>
</comment>
<keyword evidence="4 6" id="KW-0808">Transferase</keyword>
<dbReference type="Gene3D" id="3.40.50.150">
    <property type="entry name" value="Vaccinia Virus protein VP39"/>
    <property type="match status" value="1"/>
</dbReference>
<dbReference type="Pfam" id="PF06325">
    <property type="entry name" value="PrmA"/>
    <property type="match status" value="1"/>
</dbReference>
<accession>A0A096BKQ9</accession>
<feature type="binding site" evidence="6">
    <location>
        <position position="205"/>
    </location>
    <ligand>
        <name>S-adenosyl-L-methionine</name>
        <dbReference type="ChEBI" id="CHEBI:59789"/>
    </ligand>
</feature>
<evidence type="ECO:0000256" key="6">
    <source>
        <dbReference type="HAMAP-Rule" id="MF_00735"/>
    </source>
</evidence>
<dbReference type="Proteomes" id="UP000029622">
    <property type="component" value="Unassembled WGS sequence"/>
</dbReference>
<dbReference type="PANTHER" id="PTHR43648">
    <property type="entry name" value="ELECTRON TRANSFER FLAVOPROTEIN BETA SUBUNIT LYSINE METHYLTRANSFERASE"/>
    <property type="match status" value="1"/>
</dbReference>
<reference evidence="7 8" key="1">
    <citation type="submission" date="2013-12" db="EMBL/GenBank/DDBJ databases">
        <title>Draft genome sequence of Caloranaerobacter sp. H53214.</title>
        <authorList>
            <person name="Jiang L.J."/>
            <person name="Shao Z.Z."/>
            <person name="Long M.N."/>
        </authorList>
    </citation>
    <scope>NUCLEOTIDE SEQUENCE [LARGE SCALE GENOMIC DNA]</scope>
    <source>
        <strain evidence="7 8">H53214</strain>
    </source>
</reference>